<dbReference type="GO" id="GO:0006567">
    <property type="term" value="P:L-threonine catabolic process"/>
    <property type="evidence" value="ECO:0007669"/>
    <property type="project" value="TreeGrafter"/>
</dbReference>
<dbReference type="PANTHER" id="PTHR48097">
    <property type="entry name" value="L-THREONINE ALDOLASE-RELATED"/>
    <property type="match status" value="1"/>
</dbReference>
<dbReference type="InterPro" id="IPR015424">
    <property type="entry name" value="PyrdxlP-dep_Trfase"/>
</dbReference>
<dbReference type="Proteomes" id="UP001164653">
    <property type="component" value="Chromosome"/>
</dbReference>
<name>A0A9E8SRI1_9BACT</name>
<evidence type="ECO:0000256" key="1">
    <source>
        <dbReference type="ARBA" id="ARBA00001933"/>
    </source>
</evidence>
<evidence type="ECO:0000313" key="6">
    <source>
        <dbReference type="Proteomes" id="UP001164653"/>
    </source>
</evidence>
<organism evidence="5 6">
    <name type="scientific">Dyadobacter pollutisoli</name>
    <dbReference type="NCBI Taxonomy" id="2910158"/>
    <lineage>
        <taxon>Bacteria</taxon>
        <taxon>Pseudomonadati</taxon>
        <taxon>Bacteroidota</taxon>
        <taxon>Cytophagia</taxon>
        <taxon>Cytophagales</taxon>
        <taxon>Spirosomataceae</taxon>
        <taxon>Dyadobacter</taxon>
    </lineage>
</organism>
<dbReference type="GO" id="GO:0005829">
    <property type="term" value="C:cytosol"/>
    <property type="evidence" value="ECO:0007669"/>
    <property type="project" value="TreeGrafter"/>
</dbReference>
<gene>
    <name evidence="5" type="ORF">ON006_09655</name>
</gene>
<evidence type="ECO:0000259" key="4">
    <source>
        <dbReference type="Pfam" id="PF01212"/>
    </source>
</evidence>
<keyword evidence="5" id="KW-0456">Lyase</keyword>
<dbReference type="Gene3D" id="3.40.640.10">
    <property type="entry name" value="Type I PLP-dependent aspartate aminotransferase-like (Major domain)"/>
    <property type="match status" value="1"/>
</dbReference>
<accession>A0A9E8SRI1</accession>
<dbReference type="Pfam" id="PF01212">
    <property type="entry name" value="Beta_elim_lyase"/>
    <property type="match status" value="1"/>
</dbReference>
<evidence type="ECO:0000256" key="2">
    <source>
        <dbReference type="ARBA" id="ARBA00006966"/>
    </source>
</evidence>
<dbReference type="GO" id="GO:0006545">
    <property type="term" value="P:glycine biosynthetic process"/>
    <property type="evidence" value="ECO:0007669"/>
    <property type="project" value="TreeGrafter"/>
</dbReference>
<evidence type="ECO:0000256" key="3">
    <source>
        <dbReference type="ARBA" id="ARBA00022898"/>
    </source>
</evidence>
<reference evidence="5" key="1">
    <citation type="submission" date="2022-11" db="EMBL/GenBank/DDBJ databases">
        <title>Dyadobacter pollutisoli sp. nov., isolated from plastic dumped soil.</title>
        <authorList>
            <person name="Kim J.M."/>
            <person name="Kim K.R."/>
            <person name="Lee J.K."/>
            <person name="Hao L."/>
            <person name="Jeon C.O."/>
        </authorList>
    </citation>
    <scope>NUCLEOTIDE SEQUENCE</scope>
    <source>
        <strain evidence="5">U1</strain>
    </source>
</reference>
<dbReference type="AlphaFoldDB" id="A0A9E8SRI1"/>
<dbReference type="InterPro" id="IPR015421">
    <property type="entry name" value="PyrdxlP-dep_Trfase_major"/>
</dbReference>
<keyword evidence="3" id="KW-0663">Pyridoxal phosphate</keyword>
<dbReference type="SUPFAM" id="SSF53383">
    <property type="entry name" value="PLP-dependent transferases"/>
    <property type="match status" value="1"/>
</dbReference>
<protein>
    <submittedName>
        <fullName evidence="5">Beta-eliminating lyase-related protein</fullName>
    </submittedName>
</protein>
<dbReference type="EMBL" id="CP112998">
    <property type="protein sequence ID" value="WAC14207.1"/>
    <property type="molecule type" value="Genomic_DNA"/>
</dbReference>
<dbReference type="PANTHER" id="PTHR48097:SF9">
    <property type="entry name" value="L-THREONINE ALDOLASE"/>
    <property type="match status" value="1"/>
</dbReference>
<comment type="cofactor">
    <cofactor evidence="1">
        <name>pyridoxal 5'-phosphate</name>
        <dbReference type="ChEBI" id="CHEBI:597326"/>
    </cofactor>
</comment>
<comment type="similarity">
    <text evidence="2">Belongs to the threonine aldolase family.</text>
</comment>
<dbReference type="GO" id="GO:0008732">
    <property type="term" value="F:L-allo-threonine aldolase activity"/>
    <property type="evidence" value="ECO:0007669"/>
    <property type="project" value="TreeGrafter"/>
</dbReference>
<feature type="domain" description="Aromatic amino acid beta-eliminating lyase/threonine aldolase" evidence="4">
    <location>
        <begin position="71"/>
        <end position="311"/>
    </location>
</feature>
<dbReference type="RefSeq" id="WP_244824283.1">
    <property type="nucleotide sequence ID" value="NZ_CP112998.1"/>
</dbReference>
<evidence type="ECO:0000313" key="5">
    <source>
        <dbReference type="EMBL" id="WAC14207.1"/>
    </source>
</evidence>
<sequence>MQRRDFVKLGSMLAAVAAPDGVFAENSRLKDPRKASQAVDFLHDGLNLSPKDYAGLLMKLADEGKIKPDFYSNGGVVEELENKFAQLLGKESSVFMPTGTLANHIAIRKLSGNNHRVIVQEQSHIYNDTGDSSQILSGLNLIPLGTNAVEFSLEDVERVIAKTKLGRVEAQIGAIAIETPVRRQQDRMVHYESLKKITDYAKTNGIKTHLDGARLFKQAVHTDVEPKKYGELFDTVFTSMWKCFNASSGAVLAGDKAFTEKLFHERRMFGGGLPAAWVFAAVALHYADGFIDDYKMAWSNSEKLFKELAKNERIQFGIIENGSHFVNLQLNQANPDKFREGLAKRSIEIAKSGDHGFMLKVNPSINRVPVQELTRLFLEALKEA</sequence>
<dbReference type="InterPro" id="IPR001597">
    <property type="entry name" value="ArAA_b-elim_lyase/Thr_aldolase"/>
</dbReference>
<keyword evidence="6" id="KW-1185">Reference proteome</keyword>
<proteinExistence type="inferred from homology"/>
<dbReference type="KEGG" id="dpf:ON006_09655"/>